<dbReference type="Gene3D" id="2.40.33.20">
    <property type="entry name" value="PK beta-barrel domain-like"/>
    <property type="match status" value="1"/>
</dbReference>
<evidence type="ECO:0000259" key="1">
    <source>
        <dbReference type="Pfam" id="PF03475"/>
    </source>
</evidence>
<dbReference type="InterPro" id="IPR005163">
    <property type="entry name" value="Tri_helical_YiiM-like"/>
</dbReference>
<dbReference type="Pfam" id="PF03475">
    <property type="entry name" value="YiiM_3-alpha"/>
    <property type="match status" value="1"/>
</dbReference>
<dbReference type="AlphaFoldDB" id="A0A330LZ87"/>
<protein>
    <submittedName>
        <fullName evidence="2">MOSC domain protein</fullName>
    </submittedName>
</protein>
<proteinExistence type="predicted"/>
<dbReference type="SUPFAM" id="SSF50800">
    <property type="entry name" value="PK beta-barrel domain-like"/>
    <property type="match status" value="1"/>
</dbReference>
<evidence type="ECO:0000313" key="3">
    <source>
        <dbReference type="Proteomes" id="UP000250123"/>
    </source>
</evidence>
<dbReference type="InterPro" id="IPR011037">
    <property type="entry name" value="Pyrv_Knase-like_insert_dom_sf"/>
</dbReference>
<dbReference type="Proteomes" id="UP000250123">
    <property type="component" value="Chromosome SHEWBE"/>
</dbReference>
<sequence length="75" mass="8852">MMTGFKDARVYLKERRTDISVRDAMKIYFATKFYAQGYDRLASCEGLAASWVNSLHRRLDKKKIENWQMRLFGPA</sequence>
<dbReference type="EMBL" id="LS483452">
    <property type="protein sequence ID" value="SQH74413.1"/>
    <property type="molecule type" value="Genomic_DNA"/>
</dbReference>
<dbReference type="KEGG" id="sbk:SHEWBE_0424"/>
<reference evidence="3" key="1">
    <citation type="submission" date="2018-06" db="EMBL/GenBank/DDBJ databases">
        <authorList>
            <person name="Cea G.-C."/>
            <person name="William W."/>
        </authorList>
    </citation>
    <scope>NUCLEOTIDE SEQUENCE [LARGE SCALE GENOMIC DNA]</scope>
    <source>
        <strain evidence="3">DB21MT-2</strain>
    </source>
</reference>
<name>A0A330LZ87_9GAMM</name>
<gene>
    <name evidence="2" type="ORF">SHEWBE_0424</name>
</gene>
<organism evidence="2 3">
    <name type="scientific">Shewanella benthica</name>
    <dbReference type="NCBI Taxonomy" id="43661"/>
    <lineage>
        <taxon>Bacteria</taxon>
        <taxon>Pseudomonadati</taxon>
        <taxon>Pseudomonadota</taxon>
        <taxon>Gammaproteobacteria</taxon>
        <taxon>Alteromonadales</taxon>
        <taxon>Shewanellaceae</taxon>
        <taxon>Shewanella</taxon>
    </lineage>
</organism>
<evidence type="ECO:0000313" key="2">
    <source>
        <dbReference type="EMBL" id="SQH74413.1"/>
    </source>
</evidence>
<feature type="domain" description="YiiM-like triple helical" evidence="1">
    <location>
        <begin position="19"/>
        <end position="61"/>
    </location>
</feature>
<accession>A0A330LZ87</accession>